<dbReference type="AlphaFoldDB" id="A0A3A8FYX8"/>
<dbReference type="InterPro" id="IPR025532">
    <property type="entry name" value="G6P_1-epimerase"/>
</dbReference>
<dbReference type="PIRSF" id="PIRSF016020">
    <property type="entry name" value="PHexose_mutarotase"/>
    <property type="match status" value="1"/>
</dbReference>
<organism evidence="6 7">
    <name type="scientific">Acinetobacter cumulans</name>
    <dbReference type="NCBI Taxonomy" id="2136182"/>
    <lineage>
        <taxon>Bacteria</taxon>
        <taxon>Pseudomonadati</taxon>
        <taxon>Pseudomonadota</taxon>
        <taxon>Gammaproteobacteria</taxon>
        <taxon>Moraxellales</taxon>
        <taxon>Moraxellaceae</taxon>
        <taxon>Acinetobacter</taxon>
    </lineage>
</organism>
<proteinExistence type="inferred from homology"/>
<sequence>MINKRVAMQQLEGIEYRQFAQSELHYIQVSNAFCEAKIALQGGQVLEFYSKKQQRHLLWLSELNQYVVAKAIRGGIPLCFPWFGAHDTEMDFPAHGFARNLTWQCQDIVMDDFGHHITLQLSDSEKSRKYWNYAFNLQMVIHCEEVLRLEFKLQNLDHEAFDFAFAWHSYFPAQTTGARITGLEGQFYIDQLDQNQIKQQTEHAIKFDAELDRVYPLTKMNFVLEQSPQTYINIQSTAQSAVIWNPWVDKAKRMADVADEAWRDFVCIECGQMASAKQCLNAGASIQFELTISGA</sequence>
<evidence type="ECO:0000256" key="4">
    <source>
        <dbReference type="PIRNR" id="PIRNR016020"/>
    </source>
</evidence>
<protein>
    <recommendedName>
        <fullName evidence="4">Putative glucose-6-phosphate 1-epimerase</fullName>
        <ecNumber evidence="4">5.1.3.15</ecNumber>
    </recommendedName>
</protein>
<dbReference type="GO" id="GO:0030246">
    <property type="term" value="F:carbohydrate binding"/>
    <property type="evidence" value="ECO:0007669"/>
    <property type="project" value="UniProtKB-UniRule"/>
</dbReference>
<evidence type="ECO:0000256" key="2">
    <source>
        <dbReference type="ARBA" id="ARBA00005866"/>
    </source>
</evidence>
<keyword evidence="3 4" id="KW-0413">Isomerase</keyword>
<dbReference type="Pfam" id="PF01263">
    <property type="entry name" value="Aldose_epim"/>
    <property type="match status" value="1"/>
</dbReference>
<feature type="active site" evidence="5">
    <location>
        <position position="168"/>
    </location>
</feature>
<accession>A0A3A8FYX8</accession>
<gene>
    <name evidence="6" type="ORF">D7V64_10410</name>
</gene>
<feature type="active site" evidence="5">
    <location>
        <position position="269"/>
    </location>
</feature>
<dbReference type="Gene3D" id="2.70.98.10">
    <property type="match status" value="1"/>
</dbReference>
<dbReference type="EMBL" id="RAXZ01000013">
    <property type="protein sequence ID" value="RKG52097.1"/>
    <property type="molecule type" value="Genomic_DNA"/>
</dbReference>
<dbReference type="CDD" id="cd09020">
    <property type="entry name" value="D-hex-6-P-epi_like"/>
    <property type="match status" value="1"/>
</dbReference>
<dbReference type="InterPro" id="IPR008183">
    <property type="entry name" value="Aldose_1/G6P_1-epimerase"/>
</dbReference>
<dbReference type="InterPro" id="IPR014718">
    <property type="entry name" value="GH-type_carb-bd"/>
</dbReference>
<comment type="similarity">
    <text evidence="2 4">Belongs to the glucose-6-phosphate 1-epimerase family.</text>
</comment>
<dbReference type="GO" id="GO:0005975">
    <property type="term" value="P:carbohydrate metabolic process"/>
    <property type="evidence" value="ECO:0007669"/>
    <property type="project" value="InterPro"/>
</dbReference>
<evidence type="ECO:0000313" key="6">
    <source>
        <dbReference type="EMBL" id="RKG52097.1"/>
    </source>
</evidence>
<evidence type="ECO:0000256" key="3">
    <source>
        <dbReference type="ARBA" id="ARBA00023235"/>
    </source>
</evidence>
<dbReference type="InterPro" id="IPR011013">
    <property type="entry name" value="Gal_mutarotase_sf_dom"/>
</dbReference>
<comment type="catalytic activity">
    <reaction evidence="1">
        <text>alpha-D-glucose 6-phosphate = beta-D-glucose 6-phosphate</text>
        <dbReference type="Rhea" id="RHEA:16249"/>
        <dbReference type="ChEBI" id="CHEBI:58225"/>
        <dbReference type="ChEBI" id="CHEBI:58247"/>
        <dbReference type="EC" id="5.1.3.15"/>
    </reaction>
</comment>
<dbReference type="Proteomes" id="UP000281084">
    <property type="component" value="Unassembled WGS sequence"/>
</dbReference>
<evidence type="ECO:0000256" key="1">
    <source>
        <dbReference type="ARBA" id="ARBA00001096"/>
    </source>
</evidence>
<reference evidence="6 7" key="1">
    <citation type="submission" date="2018-09" db="EMBL/GenBank/DDBJ databases">
        <title>The draft genome of Acinetobacter spp. strains.</title>
        <authorList>
            <person name="Qin J."/>
            <person name="Feng Y."/>
            <person name="Zong Z."/>
        </authorList>
    </citation>
    <scope>NUCLEOTIDE SEQUENCE [LARGE SCALE GENOMIC DNA]</scope>
    <source>
        <strain evidence="6 7">WCHAc060002</strain>
    </source>
</reference>
<dbReference type="EC" id="5.1.3.15" evidence="4"/>
<evidence type="ECO:0000256" key="5">
    <source>
        <dbReference type="PIRSR" id="PIRSR016020-1"/>
    </source>
</evidence>
<dbReference type="GO" id="GO:0047938">
    <property type="term" value="F:glucose-6-phosphate 1-epimerase activity"/>
    <property type="evidence" value="ECO:0007669"/>
    <property type="project" value="UniProtKB-UniRule"/>
</dbReference>
<evidence type="ECO:0000313" key="7">
    <source>
        <dbReference type="Proteomes" id="UP000281084"/>
    </source>
</evidence>
<dbReference type="SUPFAM" id="SSF74650">
    <property type="entry name" value="Galactose mutarotase-like"/>
    <property type="match status" value="1"/>
</dbReference>
<name>A0A3A8FYX8_9GAMM</name>
<dbReference type="PANTHER" id="PTHR11122">
    <property type="entry name" value="APOSPORY-ASSOCIATED PROTEIN C-RELATED"/>
    <property type="match status" value="1"/>
</dbReference>
<comment type="caution">
    <text evidence="6">The sequence shown here is derived from an EMBL/GenBank/DDBJ whole genome shotgun (WGS) entry which is preliminary data.</text>
</comment>
<dbReference type="PANTHER" id="PTHR11122:SF13">
    <property type="entry name" value="GLUCOSE-6-PHOSPHATE 1-EPIMERASE"/>
    <property type="match status" value="1"/>
</dbReference>